<feature type="domain" description="TRAF-type" evidence="6">
    <location>
        <begin position="108"/>
        <end position="151"/>
    </location>
</feature>
<evidence type="ECO:0000256" key="1">
    <source>
        <dbReference type="ARBA" id="ARBA00022723"/>
    </source>
</evidence>
<dbReference type="Gene3D" id="3.30.40.150">
    <property type="entry name" value="TRAF-like zinc-finger, N-terminal subdomain"/>
    <property type="match status" value="1"/>
</dbReference>
<evidence type="ECO:0000259" key="6">
    <source>
        <dbReference type="PROSITE" id="PS50145"/>
    </source>
</evidence>
<accession>A0A1X7VUA6</accession>
<evidence type="ECO:0000259" key="7">
    <source>
        <dbReference type="PROSITE" id="PS50181"/>
    </source>
</evidence>
<dbReference type="InParanoid" id="A0A1X7VUA6"/>
<keyword evidence="2 5" id="KW-0863">Zinc-finger</keyword>
<evidence type="ECO:0000313" key="9">
    <source>
        <dbReference type="Proteomes" id="UP000007879"/>
    </source>
</evidence>
<dbReference type="Gene3D" id="1.20.1280.50">
    <property type="match status" value="1"/>
</dbReference>
<dbReference type="Proteomes" id="UP000007879">
    <property type="component" value="Unassembled WGS sequence"/>
</dbReference>
<evidence type="ECO:0000256" key="5">
    <source>
        <dbReference type="PROSITE-ProRule" id="PRU00207"/>
    </source>
</evidence>
<dbReference type="GO" id="GO:0061630">
    <property type="term" value="F:ubiquitin protein ligase activity"/>
    <property type="evidence" value="ECO:0007669"/>
    <property type="project" value="InterPro"/>
</dbReference>
<keyword evidence="1 5" id="KW-0479">Metal-binding</keyword>
<proteinExistence type="predicted"/>
<dbReference type="SUPFAM" id="SSF49599">
    <property type="entry name" value="TRAF domain-like"/>
    <property type="match status" value="2"/>
</dbReference>
<evidence type="ECO:0008006" key="10">
    <source>
        <dbReference type="Google" id="ProtNLM"/>
    </source>
</evidence>
<dbReference type="GO" id="GO:0008270">
    <property type="term" value="F:zinc ion binding"/>
    <property type="evidence" value="ECO:0007669"/>
    <property type="project" value="UniProtKB-KW"/>
</dbReference>
<dbReference type="InterPro" id="IPR031890">
    <property type="entry name" value="Fbxo30/Fbxo40"/>
</dbReference>
<evidence type="ECO:0000256" key="4">
    <source>
        <dbReference type="ARBA" id="ARBA00022833"/>
    </source>
</evidence>
<dbReference type="AlphaFoldDB" id="A0A1X7VUA6"/>
<dbReference type="PROSITE" id="PS50145">
    <property type="entry name" value="ZF_TRAF"/>
    <property type="match status" value="2"/>
</dbReference>
<dbReference type="InterPro" id="IPR036047">
    <property type="entry name" value="F-box-like_dom_sf"/>
</dbReference>
<keyword evidence="4 5" id="KW-0862">Zinc</keyword>
<evidence type="ECO:0000313" key="8">
    <source>
        <dbReference type="EnsemblMetazoa" id="Aqu2.1.43677_001"/>
    </source>
</evidence>
<dbReference type="SUPFAM" id="SSF81383">
    <property type="entry name" value="F-box domain"/>
    <property type="match status" value="1"/>
</dbReference>
<dbReference type="InterPro" id="IPR043013">
    <property type="entry name" value="Znf_TRAF_N"/>
</dbReference>
<feature type="domain" description="F-box" evidence="7">
    <location>
        <begin position="332"/>
        <end position="386"/>
    </location>
</feature>
<reference evidence="8" key="2">
    <citation type="submission" date="2017-05" db="UniProtKB">
        <authorList>
            <consortium name="EnsemblMetazoa"/>
        </authorList>
    </citation>
    <scope>IDENTIFICATION</scope>
</reference>
<evidence type="ECO:0000256" key="3">
    <source>
        <dbReference type="ARBA" id="ARBA00022786"/>
    </source>
</evidence>
<dbReference type="PROSITE" id="PS50181">
    <property type="entry name" value="FBOX"/>
    <property type="match status" value="1"/>
</dbReference>
<dbReference type="KEGG" id="aqu:105312416"/>
<reference evidence="9" key="1">
    <citation type="journal article" date="2010" name="Nature">
        <title>The Amphimedon queenslandica genome and the evolution of animal complexity.</title>
        <authorList>
            <person name="Srivastava M."/>
            <person name="Simakov O."/>
            <person name="Chapman J."/>
            <person name="Fahey B."/>
            <person name="Gauthier M.E."/>
            <person name="Mitros T."/>
            <person name="Richards G.S."/>
            <person name="Conaco C."/>
            <person name="Dacre M."/>
            <person name="Hellsten U."/>
            <person name="Larroux C."/>
            <person name="Putnam N.H."/>
            <person name="Stanke M."/>
            <person name="Adamska M."/>
            <person name="Darling A."/>
            <person name="Degnan S.M."/>
            <person name="Oakley T.H."/>
            <person name="Plachetzki D.C."/>
            <person name="Zhai Y."/>
            <person name="Adamski M."/>
            <person name="Calcino A."/>
            <person name="Cummins S.F."/>
            <person name="Goodstein D.M."/>
            <person name="Harris C."/>
            <person name="Jackson D.J."/>
            <person name="Leys S.P."/>
            <person name="Shu S."/>
            <person name="Woodcroft B.J."/>
            <person name="Vervoort M."/>
            <person name="Kosik K.S."/>
            <person name="Manning G."/>
            <person name="Degnan B.M."/>
            <person name="Rokhsar D.S."/>
        </authorList>
    </citation>
    <scope>NUCLEOTIDE SEQUENCE [LARGE SCALE GENOMIC DNA]</scope>
</reference>
<feature type="domain" description="TRAF-type" evidence="6">
    <location>
        <begin position="42"/>
        <end position="77"/>
    </location>
</feature>
<feature type="zinc finger region" description="TRAF-type" evidence="5">
    <location>
        <begin position="42"/>
        <end position="77"/>
    </location>
</feature>
<name>A0A1X7VUA6_AMPQE</name>
<dbReference type="Gene3D" id="3.30.40.10">
    <property type="entry name" value="Zinc/RING finger domain, C3HC4 (zinc finger)"/>
    <property type="match status" value="2"/>
</dbReference>
<dbReference type="EnsemblMetazoa" id="XM_011405043.2">
    <property type="protein sequence ID" value="XP_011403345.1"/>
    <property type="gene ID" value="LOC105312416"/>
</dbReference>
<protein>
    <recommendedName>
        <fullName evidence="10">F-box domain-containing protein</fullName>
    </recommendedName>
</protein>
<dbReference type="InterPro" id="IPR013083">
    <property type="entry name" value="Znf_RING/FYVE/PHD"/>
</dbReference>
<dbReference type="PANTHER" id="PTHR15933">
    <property type="entry name" value="PROTEIN CBG16327"/>
    <property type="match status" value="1"/>
</dbReference>
<feature type="zinc finger region" description="TRAF-type" evidence="5">
    <location>
        <begin position="108"/>
        <end position="151"/>
    </location>
</feature>
<evidence type="ECO:0000256" key="2">
    <source>
        <dbReference type="ARBA" id="ARBA00022771"/>
    </source>
</evidence>
<dbReference type="STRING" id="400682.A0A1X7VUA6"/>
<keyword evidence="3" id="KW-0833">Ubl conjugation pathway</keyword>
<dbReference type="PANTHER" id="PTHR15933:SF20">
    <property type="entry name" value="F-BOX DOMAIN-CONTAINING PROTEIN"/>
    <property type="match status" value="1"/>
</dbReference>
<organism evidence="8">
    <name type="scientific">Amphimedon queenslandica</name>
    <name type="common">Sponge</name>
    <dbReference type="NCBI Taxonomy" id="400682"/>
    <lineage>
        <taxon>Eukaryota</taxon>
        <taxon>Metazoa</taxon>
        <taxon>Porifera</taxon>
        <taxon>Demospongiae</taxon>
        <taxon>Heteroscleromorpha</taxon>
        <taxon>Haplosclerida</taxon>
        <taxon>Niphatidae</taxon>
        <taxon>Amphimedon</taxon>
    </lineage>
</organism>
<dbReference type="EnsemblMetazoa" id="Aqu2.1.43677_001">
    <property type="protein sequence ID" value="Aqu2.1.43677_001"/>
    <property type="gene ID" value="Aqu2.1.43677"/>
</dbReference>
<keyword evidence="9" id="KW-1185">Reference proteome</keyword>
<dbReference type="InterPro" id="IPR001810">
    <property type="entry name" value="F-box_dom"/>
</dbReference>
<dbReference type="InterPro" id="IPR001293">
    <property type="entry name" value="Znf_TRAF"/>
</dbReference>
<sequence>MTSNHSHCEACFSLYCSSFEGCLYTSCPACSINLHECKLEDHQLVCREVTVPCINSDYGCTARLKRHSMPRHLTEDCSLIHTEDIPSTEMVSCQHCSQTLQETDLNDHYLICDFIPVPCTNASFGCGLMLRRIDINSHLKSCPASIIQCLYAHTRAQRLEDEEFSFRDENEQLPDEKFLLHDKEASLHSSLLTFTPSRSLNFYPMLRDLDDHETLARGKGVLSDTSLVCGRFVRRDQYESHLLSHLELVDDLPLKIQRCPLTQFGCTHGTVVFRPSPIGYILDYNKGLHSFYITQEISSEANGASHSQYAINIAKKQELAQYGYGEDGEGSYDVLGQLPLEILLQIMSHLDSLSLWSLSQVNRYIRSMCEDLLTTRGIVYFYWGKMFNKRNWIESPKIWTFPQVFSNAHRWRIDPTAFPCAHMQSCETYASIVQSERPEFSKECMYDLKEAKYIPFSTSRN</sequence>
<gene>
    <name evidence="8" type="primary">105312416</name>
</gene>
<dbReference type="Pfam" id="PF15965">
    <property type="entry name" value="zf-TRAF_2"/>
    <property type="match status" value="2"/>
</dbReference>
<dbReference type="OrthoDB" id="5918172at2759"/>
<dbReference type="Pfam" id="PF15966">
    <property type="entry name" value="F-box_4"/>
    <property type="match status" value="1"/>
</dbReference>